<accession>A0A1M4TKU1</accession>
<sequence>MKNLFLLGIFAFILTACSKQNEISSLSTKNQKESSAQNVLAITSFYVNGASGNDANAGTSPSLPLKTIQAALWKTTDGAGATIYVAGGTYNERLYWSNSGASSAEPITLTNYNNGVVILDGVNATNSAQNEMIAIASKSHIRIDHINIANNYRSNAKGIYMVGSGTDVHFTFCKIYNIGWTTNSSAVPTSTDNASPLIVVGSTGTSYKEIYVGSNEIYNCNTGYSEGLTLTGNVENFLIENNTVHDIKNIGIDLSGHYSWTNAPANVNFARNGNVKNNTVYRCVSPVATSAGIYVDGGKWINIEGNTCYENSTGISAGCENNNNNTDGINIRSNFIYNNVEAGIILGSNAPNSKVINTTITNNTLFKNYSKTGWGGEIHLQNTDQLSIKNNIIQSASNIVIIASAGYNATNLSFDYNKYFSASGSAANLTFDWGAINQQTYGSLAAFKNATGLDFNSGYGTASFVSASLPNPNLHLTSASLCVNAGLPSFVAQPGELDIDKEARVRNGRVDIGADESAY</sequence>
<evidence type="ECO:0000313" key="2">
    <source>
        <dbReference type="Proteomes" id="UP000184287"/>
    </source>
</evidence>
<dbReference type="RefSeq" id="WP_073226320.1">
    <property type="nucleotide sequence ID" value="NZ_FQUQ01000001.1"/>
</dbReference>
<dbReference type="InterPro" id="IPR011050">
    <property type="entry name" value="Pectin_lyase_fold/virulence"/>
</dbReference>
<dbReference type="Gene3D" id="2.160.20.10">
    <property type="entry name" value="Single-stranded right-handed beta-helix, Pectin lyase-like"/>
    <property type="match status" value="1"/>
</dbReference>
<name>A0A1M4TKU1_9SPHI</name>
<dbReference type="Proteomes" id="UP000184287">
    <property type="component" value="Unassembled WGS sequence"/>
</dbReference>
<gene>
    <name evidence="1" type="ORF">SAMN04488522_101230</name>
</gene>
<dbReference type="InterPro" id="IPR012334">
    <property type="entry name" value="Pectin_lyas_fold"/>
</dbReference>
<proteinExistence type="predicted"/>
<keyword evidence="2" id="KW-1185">Reference proteome</keyword>
<organism evidence="1 2">
    <name type="scientific">Pedobacter caeni</name>
    <dbReference type="NCBI Taxonomy" id="288992"/>
    <lineage>
        <taxon>Bacteria</taxon>
        <taxon>Pseudomonadati</taxon>
        <taxon>Bacteroidota</taxon>
        <taxon>Sphingobacteriia</taxon>
        <taxon>Sphingobacteriales</taxon>
        <taxon>Sphingobacteriaceae</taxon>
        <taxon>Pedobacter</taxon>
    </lineage>
</organism>
<dbReference type="PROSITE" id="PS51257">
    <property type="entry name" value="PROKAR_LIPOPROTEIN"/>
    <property type="match status" value="1"/>
</dbReference>
<evidence type="ECO:0000313" key="1">
    <source>
        <dbReference type="EMBL" id="SHE45080.1"/>
    </source>
</evidence>
<dbReference type="STRING" id="288992.SAMN04488522_101230"/>
<protein>
    <submittedName>
        <fullName evidence="1">Right handed beta helix region</fullName>
    </submittedName>
</protein>
<dbReference type="AlphaFoldDB" id="A0A1M4TKU1"/>
<dbReference type="SUPFAM" id="SSF51126">
    <property type="entry name" value="Pectin lyase-like"/>
    <property type="match status" value="1"/>
</dbReference>
<dbReference type="InterPro" id="IPR006626">
    <property type="entry name" value="PbH1"/>
</dbReference>
<dbReference type="OrthoDB" id="9795486at2"/>
<reference evidence="2" key="1">
    <citation type="submission" date="2016-11" db="EMBL/GenBank/DDBJ databases">
        <authorList>
            <person name="Varghese N."/>
            <person name="Submissions S."/>
        </authorList>
    </citation>
    <scope>NUCLEOTIDE SEQUENCE [LARGE SCALE GENOMIC DNA]</scope>
    <source>
        <strain evidence="2">DSM 16990</strain>
    </source>
</reference>
<dbReference type="EMBL" id="FQUQ01000001">
    <property type="protein sequence ID" value="SHE45080.1"/>
    <property type="molecule type" value="Genomic_DNA"/>
</dbReference>
<dbReference type="SMART" id="SM00710">
    <property type="entry name" value="PbH1"/>
    <property type="match status" value="6"/>
</dbReference>